<evidence type="ECO:0000313" key="1">
    <source>
        <dbReference type="EMBL" id="EOD42632.1"/>
    </source>
</evidence>
<gene>
    <name evidence="1" type="ORF">Nst1_364</name>
</gene>
<accession>R1E5G9</accession>
<sequence length="290" mass="34658">MEYMNDVVYNVKEVFSLNDDLDKINLDEIIKREYKKVIESLRKFKIIEYIKRKYGINYKIPELEIVEDDPSIIGKYLPLENKIRISKKSIEREIDNYLEFLGYKKRSISDIPDIDYLNISYKSKFLFPFYVNKRNIRKTIAEVIILLTILHEIWHSIDLNILNKLKNDSAIKDNDYSTFLKNFELRASAFGFIMYYLVNGFYKDEKGYMAAYKNIPECRNYIEKIDKIEKNDHILYDLGYCYGNIIVATNKELLKENIYNIIEGIVRLDKEKAINIINLYENILRMSLYN</sequence>
<dbReference type="AlphaFoldDB" id="R1E5G9"/>
<protein>
    <submittedName>
        <fullName evidence="1">Uncharacterized protein</fullName>
    </submittedName>
</protein>
<proteinExistence type="predicted"/>
<dbReference type="Proteomes" id="UP000053279">
    <property type="component" value="Unassembled WGS sequence"/>
</dbReference>
<evidence type="ECO:0000313" key="2">
    <source>
        <dbReference type="Proteomes" id="UP000053279"/>
    </source>
</evidence>
<name>R1E5G9_NANST</name>
<comment type="caution">
    <text evidence="1">The sequence shown here is derived from an EMBL/GenBank/DDBJ whole genome shotgun (WGS) entry which is preliminary data.</text>
</comment>
<reference evidence="1 2" key="1">
    <citation type="submission" date="2013-02" db="EMBL/GenBank/DDBJ databases">
        <title>Insights into archaeal evolution and symbiosis from the genomes of a Nanoarchaeon and its crenarchaeal host from Yellowstone National Park.</title>
        <authorList>
            <person name="Podar M."/>
            <person name="Makarova K.S."/>
            <person name="Graham D.E."/>
            <person name="Wolf Y.I."/>
            <person name="Koonin E.V."/>
            <person name="Reysenbach A.-L."/>
        </authorList>
    </citation>
    <scope>NUCLEOTIDE SEQUENCE [LARGE SCALE GENOMIC DNA]</scope>
</reference>
<organism evidence="1 2">
    <name type="scientific">Nanobsidianus stetteri</name>
    <dbReference type="NCBI Taxonomy" id="1294122"/>
    <lineage>
        <taxon>Archaea</taxon>
        <taxon>Nanobdellota</taxon>
        <taxon>Candidatus Nanoarchaeia</taxon>
        <taxon>Nanoarchaeales</taxon>
        <taxon>Nanopusillaceae</taxon>
        <taxon>Candidatus Nanobsidianus</taxon>
    </lineage>
</organism>
<keyword evidence="2" id="KW-1185">Reference proteome</keyword>
<dbReference type="EMBL" id="APJZ01000002">
    <property type="protein sequence ID" value="EOD42632.1"/>
    <property type="molecule type" value="Genomic_DNA"/>
</dbReference>